<keyword evidence="1" id="KW-0732">Signal</keyword>
<dbReference type="InterPro" id="IPR018389">
    <property type="entry name" value="DctP_fam"/>
</dbReference>
<organism evidence="2">
    <name type="scientific">anaerobic digester metagenome</name>
    <dbReference type="NCBI Taxonomy" id="1263854"/>
    <lineage>
        <taxon>unclassified sequences</taxon>
        <taxon>metagenomes</taxon>
        <taxon>ecological metagenomes</taxon>
    </lineage>
</organism>
<evidence type="ECO:0000256" key="1">
    <source>
        <dbReference type="ARBA" id="ARBA00022729"/>
    </source>
</evidence>
<dbReference type="InterPro" id="IPR038404">
    <property type="entry name" value="TRAP_DctP_sf"/>
</dbReference>
<sequence length="352" mass="39379">MKRFVRIIPAVVLAMGLLCSGAGAAEKARITIKMATLAPKGSTLVNTYERLAEEITAQTGGEVGFKVYWGGVQGDEKDMIRKIKLGQLHGGAFSGAGLGDIVPEVRVTEIPYVFRNYNEVNYVRKGLQDTMEKLFEEKGFIVLGWGDIGFLYTFSKVPLTSLEVARQQKWWTLEGEPIGREVYKALGISPISLSVTDVATSLSTNLIDCANATPYMAVAFQWYTRFNYINEFPSSNLLGAMVISKKIWDKISPESQQIILRLASESQEKIAEASRQEDEKCLKILLDAGLKVYRLGDNIDEEEAKFIFEAAEKTRNNLVGELYSQELLDRTLALLEEYRRTHPEDTGVVRIE</sequence>
<dbReference type="Pfam" id="PF03480">
    <property type="entry name" value="DctP"/>
    <property type="match status" value="1"/>
</dbReference>
<dbReference type="AlphaFoldDB" id="A0A485LX98"/>
<dbReference type="PANTHER" id="PTHR33376:SF5">
    <property type="entry name" value="EXTRACYTOPLASMIC SOLUTE RECEPTOR PROTEIN"/>
    <property type="match status" value="1"/>
</dbReference>
<dbReference type="NCBIfam" id="NF037995">
    <property type="entry name" value="TRAP_S1"/>
    <property type="match status" value="1"/>
</dbReference>
<evidence type="ECO:0000313" key="2">
    <source>
        <dbReference type="EMBL" id="VFU13477.1"/>
    </source>
</evidence>
<gene>
    <name evidence="2" type="primary">dctP</name>
    <name evidence="2" type="ORF">SCFA_190031</name>
</gene>
<accession>A0A485LX98</accession>
<dbReference type="Gene3D" id="3.40.190.170">
    <property type="entry name" value="Bacterial extracellular solute-binding protein, family 7"/>
    <property type="match status" value="1"/>
</dbReference>
<dbReference type="PANTHER" id="PTHR33376">
    <property type="match status" value="1"/>
</dbReference>
<reference evidence="2" key="1">
    <citation type="submission" date="2019-03" db="EMBL/GenBank/DDBJ databases">
        <authorList>
            <person name="Hao L."/>
        </authorList>
    </citation>
    <scope>NUCLEOTIDE SEQUENCE</scope>
</reference>
<protein>
    <submittedName>
        <fullName evidence="2">C4-dicarboxylate-binding periplasmic protein</fullName>
    </submittedName>
</protein>
<name>A0A485LX98_9ZZZZ</name>
<proteinExistence type="predicted"/>
<dbReference type="EMBL" id="CAADRM010000080">
    <property type="protein sequence ID" value="VFU13477.1"/>
    <property type="molecule type" value="Genomic_DNA"/>
</dbReference>
<dbReference type="GO" id="GO:0055085">
    <property type="term" value="P:transmembrane transport"/>
    <property type="evidence" value="ECO:0007669"/>
    <property type="project" value="InterPro"/>
</dbReference>
<dbReference type="CDD" id="cd13670">
    <property type="entry name" value="PBP2_TRAP_Tp0957_like"/>
    <property type="match status" value="1"/>
</dbReference>